<comment type="caution">
    <text evidence="2">The sequence shown here is derived from an EMBL/GenBank/DDBJ whole genome shotgun (WGS) entry which is preliminary data.</text>
</comment>
<evidence type="ECO:0000259" key="1">
    <source>
        <dbReference type="SMART" id="SM00943"/>
    </source>
</evidence>
<dbReference type="AlphaFoldDB" id="A0A839RYH4"/>
<evidence type="ECO:0000313" key="3">
    <source>
        <dbReference type="Proteomes" id="UP000550714"/>
    </source>
</evidence>
<dbReference type="InterPro" id="IPR015330">
    <property type="entry name" value="DNA_primase/pol_bifunc_N"/>
</dbReference>
<dbReference type="SMART" id="SM00943">
    <property type="entry name" value="Prim-Pol"/>
    <property type="match status" value="1"/>
</dbReference>
<proteinExistence type="predicted"/>
<gene>
    <name evidence="2" type="ORF">FHS23_001158</name>
</gene>
<name>A0A839RYH4_9PSEU</name>
<keyword evidence="3" id="KW-1185">Reference proteome</keyword>
<organism evidence="2 3">
    <name type="scientific">Prauserella isguenensis</name>
    <dbReference type="NCBI Taxonomy" id="1470180"/>
    <lineage>
        <taxon>Bacteria</taxon>
        <taxon>Bacillati</taxon>
        <taxon>Actinomycetota</taxon>
        <taxon>Actinomycetes</taxon>
        <taxon>Pseudonocardiales</taxon>
        <taxon>Pseudonocardiaceae</taxon>
        <taxon>Prauserella</taxon>
    </lineage>
</organism>
<dbReference type="EMBL" id="JACHWU010000001">
    <property type="protein sequence ID" value="MBB3050163.1"/>
    <property type="molecule type" value="Genomic_DNA"/>
</dbReference>
<dbReference type="Pfam" id="PF09250">
    <property type="entry name" value="Prim-Pol"/>
    <property type="match status" value="1"/>
</dbReference>
<sequence>MLDMEWPDSWRGSFRIELRAEAISLAERGWPILPGTVSAGEGADWEYPAPAHEDWQNRLGAHPRQVAAWFTGTPCSLLVATGTMVDAFEVGDELGRRAASLLRVTGHPVPIVAMPNGRWLFLTASTETVHPALGEHDDVTWHGRDGYVPLPPTPYRQGVVHWRVKPEIWGWRLPAASTVHEVLVRALLGEHDDAAVADTSGAVLPTDDQSAVAPSAA</sequence>
<dbReference type="Proteomes" id="UP000550714">
    <property type="component" value="Unassembled WGS sequence"/>
</dbReference>
<evidence type="ECO:0000313" key="2">
    <source>
        <dbReference type="EMBL" id="MBB3050163.1"/>
    </source>
</evidence>
<reference evidence="2 3" key="1">
    <citation type="submission" date="2020-08" db="EMBL/GenBank/DDBJ databases">
        <title>Genomic Encyclopedia of Type Strains, Phase III (KMG-III): the genomes of soil and plant-associated and newly described type strains.</title>
        <authorList>
            <person name="Whitman W."/>
        </authorList>
    </citation>
    <scope>NUCLEOTIDE SEQUENCE [LARGE SCALE GENOMIC DNA]</scope>
    <source>
        <strain evidence="2 3">CECT 8577</strain>
    </source>
</reference>
<feature type="domain" description="DNA primase/polymerase bifunctional N-terminal" evidence="1">
    <location>
        <begin position="22"/>
        <end position="173"/>
    </location>
</feature>
<protein>
    <recommendedName>
        <fullName evidence="1">DNA primase/polymerase bifunctional N-terminal domain-containing protein</fullName>
    </recommendedName>
</protein>
<dbReference type="RefSeq" id="WP_183648917.1">
    <property type="nucleotide sequence ID" value="NZ_JACHWU010000001.1"/>
</dbReference>
<accession>A0A839RYH4</accession>